<evidence type="ECO:0000256" key="4">
    <source>
        <dbReference type="ARBA" id="ARBA00032089"/>
    </source>
</evidence>
<dbReference type="PANTHER" id="PTHR34138:SF1">
    <property type="entry name" value="CELL SHAPE-DETERMINING PROTEIN MREC"/>
    <property type="match status" value="1"/>
</dbReference>
<dbReference type="PANTHER" id="PTHR34138">
    <property type="entry name" value="CELL SHAPE-DETERMINING PROTEIN MREC"/>
    <property type="match status" value="1"/>
</dbReference>
<evidence type="ECO:0000256" key="6">
    <source>
        <dbReference type="SAM" id="Phobius"/>
    </source>
</evidence>
<proteinExistence type="inferred from homology"/>
<keyword evidence="9" id="KW-1185">Reference proteome</keyword>
<feature type="domain" description="Rod shape-determining protein MreC beta-barrel core" evidence="7">
    <location>
        <begin position="140"/>
        <end position="282"/>
    </location>
</feature>
<reference evidence="8 9" key="1">
    <citation type="submission" date="2020-08" db="EMBL/GenBank/DDBJ databases">
        <title>The genome sequence of type strain Novosphingobium flavum NBRC 111647.</title>
        <authorList>
            <person name="Liu Y."/>
        </authorList>
    </citation>
    <scope>NUCLEOTIDE SEQUENCE [LARGE SCALE GENOMIC DNA]</scope>
    <source>
        <strain evidence="8 9">NBRC 111647</strain>
    </source>
</reference>
<feature type="transmembrane region" description="Helical" evidence="6">
    <location>
        <begin position="20"/>
        <end position="42"/>
    </location>
</feature>
<protein>
    <recommendedName>
        <fullName evidence="2 5">Cell shape-determining protein MreC</fullName>
    </recommendedName>
    <alternativeName>
        <fullName evidence="4 5">Cell shape protein MreC</fullName>
    </alternativeName>
</protein>
<evidence type="ECO:0000313" key="8">
    <source>
        <dbReference type="EMBL" id="MBC2664747.1"/>
    </source>
</evidence>
<dbReference type="AlphaFoldDB" id="A0A7X1FQW4"/>
<evidence type="ECO:0000259" key="7">
    <source>
        <dbReference type="Pfam" id="PF04085"/>
    </source>
</evidence>
<comment type="function">
    <text evidence="5">Involved in formation and maintenance of cell shape.</text>
</comment>
<dbReference type="Proteomes" id="UP000566813">
    <property type="component" value="Unassembled WGS sequence"/>
</dbReference>
<dbReference type="InterPro" id="IPR042177">
    <property type="entry name" value="Cell/Rod_1"/>
</dbReference>
<keyword evidence="6" id="KW-0812">Transmembrane</keyword>
<gene>
    <name evidence="8" type="ORF">H7F51_04350</name>
</gene>
<keyword evidence="6" id="KW-1133">Transmembrane helix</keyword>
<dbReference type="Pfam" id="PF04085">
    <property type="entry name" value="MreC"/>
    <property type="match status" value="1"/>
</dbReference>
<evidence type="ECO:0000256" key="5">
    <source>
        <dbReference type="PIRNR" id="PIRNR038471"/>
    </source>
</evidence>
<dbReference type="GO" id="GO:0008360">
    <property type="term" value="P:regulation of cell shape"/>
    <property type="evidence" value="ECO:0007669"/>
    <property type="project" value="UniProtKB-KW"/>
</dbReference>
<evidence type="ECO:0000313" key="9">
    <source>
        <dbReference type="Proteomes" id="UP000566813"/>
    </source>
</evidence>
<dbReference type="PIRSF" id="PIRSF038471">
    <property type="entry name" value="MreC"/>
    <property type="match status" value="1"/>
</dbReference>
<dbReference type="InterPro" id="IPR042175">
    <property type="entry name" value="Cell/Rod_MreC_2"/>
</dbReference>
<comment type="similarity">
    <text evidence="1 5">Belongs to the MreC family.</text>
</comment>
<organism evidence="8 9">
    <name type="scientific">Novosphingobium flavum</name>
    <dbReference type="NCBI Taxonomy" id="1778672"/>
    <lineage>
        <taxon>Bacteria</taxon>
        <taxon>Pseudomonadati</taxon>
        <taxon>Pseudomonadota</taxon>
        <taxon>Alphaproteobacteria</taxon>
        <taxon>Sphingomonadales</taxon>
        <taxon>Sphingomonadaceae</taxon>
        <taxon>Novosphingobium</taxon>
    </lineage>
</organism>
<dbReference type="Gene3D" id="2.40.10.340">
    <property type="entry name" value="Rod shape-determining protein MreC, domain 1"/>
    <property type="match status" value="1"/>
</dbReference>
<dbReference type="RefSeq" id="WP_185663019.1">
    <property type="nucleotide sequence ID" value="NZ_JACLAW010000003.1"/>
</dbReference>
<dbReference type="InterPro" id="IPR055342">
    <property type="entry name" value="MreC_beta-barrel_core"/>
</dbReference>
<keyword evidence="3 5" id="KW-0133">Cell shape</keyword>
<dbReference type="GO" id="GO:0005886">
    <property type="term" value="C:plasma membrane"/>
    <property type="evidence" value="ECO:0007669"/>
    <property type="project" value="TreeGrafter"/>
</dbReference>
<accession>A0A7X1FQW4</accession>
<evidence type="ECO:0000256" key="3">
    <source>
        <dbReference type="ARBA" id="ARBA00022960"/>
    </source>
</evidence>
<dbReference type="EMBL" id="JACLAW010000003">
    <property type="protein sequence ID" value="MBC2664747.1"/>
    <property type="molecule type" value="Genomic_DNA"/>
</dbReference>
<evidence type="ECO:0000256" key="2">
    <source>
        <dbReference type="ARBA" id="ARBA00013855"/>
    </source>
</evidence>
<evidence type="ECO:0000256" key="1">
    <source>
        <dbReference type="ARBA" id="ARBA00009369"/>
    </source>
</evidence>
<comment type="caution">
    <text evidence="8">The sequence shown here is derived from an EMBL/GenBank/DDBJ whole genome shotgun (WGS) entry which is preliminary data.</text>
</comment>
<keyword evidence="6" id="KW-0472">Membrane</keyword>
<dbReference type="InterPro" id="IPR007221">
    <property type="entry name" value="MreC"/>
</dbReference>
<sequence>MAPPNTRRTGFSKRAQYGTFFGYVAALAGALVGGGVLLVSLLDHDAFSGVRGLAADVAAPAGSAVAAGRSGVQDAGATLYGWLTWGTTNKRMAQELELARVRLAEARAVSEENTRLKAMLGLRDALGPGNPKPVAEARLIQSSATSLRRFATISAGSDDRVAVGMPVRSPLGLVGRVLEVSRSTARVLLVTDPESLVPVRRARDGLPAFAQGKGDGSLQIKLINLGVNPLKPGDVFVTSGAGGLYRPGIAVGVVTQLSRDGAVAKVLSDPTASEFVSIEQVFAVAAGMPEALTPYQPPVPERKK</sequence>
<name>A0A7X1FQW4_9SPHN</name>
<dbReference type="Gene3D" id="2.40.10.350">
    <property type="entry name" value="Rod shape-determining protein MreC, domain 2"/>
    <property type="match status" value="1"/>
</dbReference>